<name>A0A2N9IDI4_FAGSY</name>
<protein>
    <submittedName>
        <fullName evidence="3">Uncharacterized protein</fullName>
    </submittedName>
</protein>
<proteinExistence type="predicted"/>
<dbReference type="EMBL" id="OIVN01005368">
    <property type="protein sequence ID" value="SPD22153.1"/>
    <property type="molecule type" value="Genomic_DNA"/>
</dbReference>
<accession>A0A2N9IDI4</accession>
<feature type="region of interest" description="Disordered" evidence="1">
    <location>
        <begin position="1"/>
        <end position="24"/>
    </location>
</feature>
<sequence>MSLPLKFTFGIEESNPPEKSEEEKEMDKLWSELEFAHRSSEIGSVDSAEKISTTISDDGILEVMVQQKESKLIETPSLLEKEKEPLISSPSSP</sequence>
<reference evidence="3" key="1">
    <citation type="submission" date="2018-02" db="EMBL/GenBank/DDBJ databases">
        <authorList>
            <person name="Cohen D.B."/>
            <person name="Kent A.D."/>
        </authorList>
    </citation>
    <scope>NUCLEOTIDE SEQUENCE</scope>
</reference>
<gene>
    <name evidence="2" type="ORF">FSB_LOCUS45414</name>
    <name evidence="3" type="ORF">FSB_LOCUS50035</name>
</gene>
<organism evidence="3">
    <name type="scientific">Fagus sylvatica</name>
    <name type="common">Beechnut</name>
    <dbReference type="NCBI Taxonomy" id="28930"/>
    <lineage>
        <taxon>Eukaryota</taxon>
        <taxon>Viridiplantae</taxon>
        <taxon>Streptophyta</taxon>
        <taxon>Embryophyta</taxon>
        <taxon>Tracheophyta</taxon>
        <taxon>Spermatophyta</taxon>
        <taxon>Magnoliopsida</taxon>
        <taxon>eudicotyledons</taxon>
        <taxon>Gunneridae</taxon>
        <taxon>Pentapetalae</taxon>
        <taxon>rosids</taxon>
        <taxon>fabids</taxon>
        <taxon>Fagales</taxon>
        <taxon>Fagaceae</taxon>
        <taxon>Fagus</taxon>
    </lineage>
</organism>
<dbReference type="AlphaFoldDB" id="A0A2N9IDI4"/>
<evidence type="ECO:0000256" key="1">
    <source>
        <dbReference type="SAM" id="MobiDB-lite"/>
    </source>
</evidence>
<evidence type="ECO:0000313" key="3">
    <source>
        <dbReference type="EMBL" id="SPD22153.1"/>
    </source>
</evidence>
<dbReference type="EMBL" id="OIVN01004450">
    <property type="protein sequence ID" value="SPD17532.1"/>
    <property type="molecule type" value="Genomic_DNA"/>
</dbReference>
<evidence type="ECO:0000313" key="2">
    <source>
        <dbReference type="EMBL" id="SPD17532.1"/>
    </source>
</evidence>